<dbReference type="Proteomes" id="UP001221757">
    <property type="component" value="Unassembled WGS sequence"/>
</dbReference>
<evidence type="ECO:0000313" key="2">
    <source>
        <dbReference type="Proteomes" id="UP001221757"/>
    </source>
</evidence>
<organism evidence="1 2">
    <name type="scientific">Mycena rosella</name>
    <name type="common">Pink bonnet</name>
    <name type="synonym">Agaricus rosellus</name>
    <dbReference type="NCBI Taxonomy" id="1033263"/>
    <lineage>
        <taxon>Eukaryota</taxon>
        <taxon>Fungi</taxon>
        <taxon>Dikarya</taxon>
        <taxon>Basidiomycota</taxon>
        <taxon>Agaricomycotina</taxon>
        <taxon>Agaricomycetes</taxon>
        <taxon>Agaricomycetidae</taxon>
        <taxon>Agaricales</taxon>
        <taxon>Marasmiineae</taxon>
        <taxon>Mycenaceae</taxon>
        <taxon>Mycena</taxon>
    </lineage>
</organism>
<reference evidence="1" key="1">
    <citation type="submission" date="2023-03" db="EMBL/GenBank/DDBJ databases">
        <title>Massive genome expansion in bonnet fungi (Mycena s.s.) driven by repeated elements and novel gene families across ecological guilds.</title>
        <authorList>
            <consortium name="Lawrence Berkeley National Laboratory"/>
            <person name="Harder C.B."/>
            <person name="Miyauchi S."/>
            <person name="Viragh M."/>
            <person name="Kuo A."/>
            <person name="Thoen E."/>
            <person name="Andreopoulos B."/>
            <person name="Lu D."/>
            <person name="Skrede I."/>
            <person name="Drula E."/>
            <person name="Henrissat B."/>
            <person name="Morin E."/>
            <person name="Kohler A."/>
            <person name="Barry K."/>
            <person name="LaButti K."/>
            <person name="Morin E."/>
            <person name="Salamov A."/>
            <person name="Lipzen A."/>
            <person name="Mereny Z."/>
            <person name="Hegedus B."/>
            <person name="Baldrian P."/>
            <person name="Stursova M."/>
            <person name="Weitz H."/>
            <person name="Taylor A."/>
            <person name="Grigoriev I.V."/>
            <person name="Nagy L.G."/>
            <person name="Martin F."/>
            <person name="Kauserud H."/>
        </authorList>
    </citation>
    <scope>NUCLEOTIDE SEQUENCE</scope>
    <source>
        <strain evidence="1">CBHHK067</strain>
    </source>
</reference>
<comment type="caution">
    <text evidence="1">The sequence shown here is derived from an EMBL/GenBank/DDBJ whole genome shotgun (WGS) entry which is preliminary data.</text>
</comment>
<gene>
    <name evidence="1" type="ORF">B0H17DRAFT_1142723</name>
</gene>
<proteinExistence type="predicted"/>
<sequence>MILTTRDIDAAVQEIEALWTELNRVIAEKDAIVGRCIRNDLRLLDLANKKDDFLDRLQVWLCPTTATSSGCSAVAQDALHEAKAGRARRGPRGEAREVAKGGQCCRRARYVGH</sequence>
<dbReference type="EMBL" id="JARKIE010000200">
    <property type="protein sequence ID" value="KAJ7667415.1"/>
    <property type="molecule type" value="Genomic_DNA"/>
</dbReference>
<evidence type="ECO:0000313" key="1">
    <source>
        <dbReference type="EMBL" id="KAJ7667415.1"/>
    </source>
</evidence>
<name>A0AAD7G7N9_MYCRO</name>
<keyword evidence="2" id="KW-1185">Reference proteome</keyword>
<protein>
    <submittedName>
        <fullName evidence="1">Uncharacterized protein</fullName>
    </submittedName>
</protein>
<accession>A0AAD7G7N9</accession>
<dbReference type="AlphaFoldDB" id="A0AAD7G7N9"/>